<sequence length="45" mass="5270">MENYIDEFDKENSSWDNDVSWPTVWTTLGIIGGFLFGWFVIGRIL</sequence>
<evidence type="ECO:0000313" key="2">
    <source>
        <dbReference type="EMBL" id="KKQ78864.1"/>
    </source>
</evidence>
<dbReference type="Proteomes" id="UP000034324">
    <property type="component" value="Unassembled WGS sequence"/>
</dbReference>
<feature type="transmembrane region" description="Helical" evidence="1">
    <location>
        <begin position="20"/>
        <end position="41"/>
    </location>
</feature>
<dbReference type="EMBL" id="LBVC01000009">
    <property type="protein sequence ID" value="KKQ78864.1"/>
    <property type="molecule type" value="Genomic_DNA"/>
</dbReference>
<evidence type="ECO:0000313" key="3">
    <source>
        <dbReference type="Proteomes" id="UP000034324"/>
    </source>
</evidence>
<keyword evidence="1" id="KW-1133">Transmembrane helix</keyword>
<evidence type="ECO:0000256" key="1">
    <source>
        <dbReference type="SAM" id="Phobius"/>
    </source>
</evidence>
<protein>
    <submittedName>
        <fullName evidence="2">Uncharacterized protein</fullName>
    </submittedName>
</protein>
<keyword evidence="1" id="KW-0812">Transmembrane</keyword>
<comment type="caution">
    <text evidence="2">The sequence shown here is derived from an EMBL/GenBank/DDBJ whole genome shotgun (WGS) entry which is preliminary data.</text>
</comment>
<organism evidence="2 3">
    <name type="scientific">Candidatus Daviesbacteria bacterium GW2011_GWF2_38_6</name>
    <dbReference type="NCBI Taxonomy" id="1618432"/>
    <lineage>
        <taxon>Bacteria</taxon>
        <taxon>Candidatus Daviesiibacteriota</taxon>
    </lineage>
</organism>
<name>A0A0G0MYY6_9BACT</name>
<reference evidence="2 3" key="1">
    <citation type="journal article" date="2015" name="Nature">
        <title>rRNA introns, odd ribosomes, and small enigmatic genomes across a large radiation of phyla.</title>
        <authorList>
            <person name="Brown C.T."/>
            <person name="Hug L.A."/>
            <person name="Thomas B.C."/>
            <person name="Sharon I."/>
            <person name="Castelle C.J."/>
            <person name="Singh A."/>
            <person name="Wilkins M.J."/>
            <person name="Williams K.H."/>
            <person name="Banfield J.F."/>
        </authorList>
    </citation>
    <scope>NUCLEOTIDE SEQUENCE [LARGE SCALE GENOMIC DNA]</scope>
</reference>
<accession>A0A0G0MYY6</accession>
<proteinExistence type="predicted"/>
<gene>
    <name evidence="2" type="ORF">US99_C0009G0005</name>
</gene>
<keyword evidence="1" id="KW-0472">Membrane</keyword>
<dbReference type="AlphaFoldDB" id="A0A0G0MYY6"/>